<sequence length="296" mass="31947">MVEIGRLITAMVTPFDAEGKVDYEQAKRLANALLDSGSDAVIVSGTTGESPTLTTDEKIRLYGEVKDAVGDRGAVIAGTGNYSTAESIELSQEAEKAGVDGMLLVVPYYNKPPQEGLYQHFKAISESTNLPAILYNVTSRTSLNMSHETTIRLSELERIVGIKEAGSDMDQITRIIDGARPGFLVWSGNDNETYYIMATGGYGVVSVASHLIGSQIKQMMGLLLEGDVEAAAAEHRRMLPMFKVLFVESNPIPVKYGVNKAGFNVGNPRLPLIPASEKAAAEIDKVMSQYTIDLPV</sequence>
<gene>
    <name evidence="15" type="ORF">GBAR_LOCUS27239</name>
</gene>
<dbReference type="SUPFAM" id="SSF51569">
    <property type="entry name" value="Aldolase"/>
    <property type="match status" value="1"/>
</dbReference>
<dbReference type="InterPro" id="IPR020624">
    <property type="entry name" value="Schiff_base-form_aldolases_CS"/>
</dbReference>
<dbReference type="GO" id="GO:0005829">
    <property type="term" value="C:cytosol"/>
    <property type="evidence" value="ECO:0007669"/>
    <property type="project" value="TreeGrafter"/>
</dbReference>
<feature type="binding site" evidence="14">
    <location>
        <position position="47"/>
    </location>
    <ligand>
        <name>pyruvate</name>
        <dbReference type="ChEBI" id="CHEBI:15361"/>
    </ligand>
</feature>
<dbReference type="GO" id="GO:0008840">
    <property type="term" value="F:4-hydroxy-tetrahydrodipicolinate synthase activity"/>
    <property type="evidence" value="ECO:0007669"/>
    <property type="project" value="UniProtKB-EC"/>
</dbReference>
<accession>A0AA35TKQ4</accession>
<dbReference type="InterPro" id="IPR005263">
    <property type="entry name" value="DapA"/>
</dbReference>
<keyword evidence="7" id="KW-0220">Diaminopimelate biosynthesis</keyword>
<dbReference type="NCBIfam" id="TIGR00674">
    <property type="entry name" value="dapA"/>
    <property type="match status" value="1"/>
</dbReference>
<dbReference type="EMBL" id="CASHTH010003796">
    <property type="protein sequence ID" value="CAI8049474.1"/>
    <property type="molecule type" value="Genomic_DNA"/>
</dbReference>
<dbReference type="GO" id="GO:0019877">
    <property type="term" value="P:diaminopimelate biosynthetic process"/>
    <property type="evidence" value="ECO:0007669"/>
    <property type="project" value="UniProtKB-KW"/>
</dbReference>
<dbReference type="SMART" id="SM01130">
    <property type="entry name" value="DHDPS"/>
    <property type="match status" value="1"/>
</dbReference>
<evidence type="ECO:0000313" key="15">
    <source>
        <dbReference type="EMBL" id="CAI8049474.1"/>
    </source>
</evidence>
<evidence type="ECO:0000256" key="7">
    <source>
        <dbReference type="ARBA" id="ARBA00022915"/>
    </source>
</evidence>
<dbReference type="Pfam" id="PF00701">
    <property type="entry name" value="DHDPS"/>
    <property type="match status" value="1"/>
</dbReference>
<keyword evidence="5" id="KW-0963">Cytoplasm</keyword>
<comment type="subunit">
    <text evidence="3">Homotetramer.</text>
</comment>
<keyword evidence="8" id="KW-0457">Lysine biosynthesis</keyword>
<dbReference type="AlphaFoldDB" id="A0AA35TKQ4"/>
<comment type="similarity">
    <text evidence="12">Belongs to the DapA family.</text>
</comment>
<reference evidence="15" key="1">
    <citation type="submission" date="2023-03" db="EMBL/GenBank/DDBJ databases">
        <authorList>
            <person name="Steffen K."/>
            <person name="Cardenas P."/>
        </authorList>
    </citation>
    <scope>NUCLEOTIDE SEQUENCE</scope>
</reference>
<evidence type="ECO:0000256" key="2">
    <source>
        <dbReference type="ARBA" id="ARBA00005120"/>
    </source>
</evidence>
<evidence type="ECO:0000256" key="3">
    <source>
        <dbReference type="ARBA" id="ARBA00011881"/>
    </source>
</evidence>
<dbReference type="HAMAP" id="MF_00418">
    <property type="entry name" value="DapA"/>
    <property type="match status" value="1"/>
</dbReference>
<comment type="caution">
    <text evidence="15">The sequence shown here is derived from an EMBL/GenBank/DDBJ whole genome shotgun (WGS) entry which is preliminary data.</text>
</comment>
<feature type="active site" description="Schiff-base intermediate with substrate" evidence="13">
    <location>
        <position position="163"/>
    </location>
</feature>
<evidence type="ECO:0000256" key="4">
    <source>
        <dbReference type="ARBA" id="ARBA00012086"/>
    </source>
</evidence>
<dbReference type="PIRSF" id="PIRSF001365">
    <property type="entry name" value="DHDPS"/>
    <property type="match status" value="1"/>
</dbReference>
<dbReference type="CDD" id="cd00950">
    <property type="entry name" value="DHDPS"/>
    <property type="match status" value="1"/>
</dbReference>
<keyword evidence="6" id="KW-0028">Amino-acid biosynthesis</keyword>
<dbReference type="GO" id="GO:0009089">
    <property type="term" value="P:lysine biosynthetic process via diaminopimelate"/>
    <property type="evidence" value="ECO:0007669"/>
    <property type="project" value="InterPro"/>
</dbReference>
<evidence type="ECO:0000313" key="16">
    <source>
        <dbReference type="Proteomes" id="UP001174909"/>
    </source>
</evidence>
<feature type="binding site" evidence="14">
    <location>
        <position position="205"/>
    </location>
    <ligand>
        <name>pyruvate</name>
        <dbReference type="ChEBI" id="CHEBI:15361"/>
    </ligand>
</feature>
<dbReference type="Gene3D" id="3.20.20.70">
    <property type="entry name" value="Aldolase class I"/>
    <property type="match status" value="1"/>
</dbReference>
<evidence type="ECO:0000256" key="12">
    <source>
        <dbReference type="PIRNR" id="PIRNR001365"/>
    </source>
</evidence>
<dbReference type="Proteomes" id="UP001174909">
    <property type="component" value="Unassembled WGS sequence"/>
</dbReference>
<dbReference type="InterPro" id="IPR013785">
    <property type="entry name" value="Aldolase_TIM"/>
</dbReference>
<protein>
    <recommendedName>
        <fullName evidence="4">4-hydroxy-tetrahydrodipicolinate synthase</fullName>
        <ecNumber evidence="4">4.3.3.7</ecNumber>
    </recommendedName>
</protein>
<comment type="catalytic activity">
    <reaction evidence="11">
        <text>L-aspartate 4-semialdehyde + pyruvate = (2S,4S)-4-hydroxy-2,3,4,5-tetrahydrodipicolinate + H2O + H(+)</text>
        <dbReference type="Rhea" id="RHEA:34171"/>
        <dbReference type="ChEBI" id="CHEBI:15361"/>
        <dbReference type="ChEBI" id="CHEBI:15377"/>
        <dbReference type="ChEBI" id="CHEBI:15378"/>
        <dbReference type="ChEBI" id="CHEBI:67139"/>
        <dbReference type="ChEBI" id="CHEBI:537519"/>
        <dbReference type="EC" id="4.3.3.7"/>
    </reaction>
</comment>
<evidence type="ECO:0000256" key="8">
    <source>
        <dbReference type="ARBA" id="ARBA00023154"/>
    </source>
</evidence>
<keyword evidence="9 12" id="KW-0456">Lyase</keyword>
<evidence type="ECO:0000256" key="11">
    <source>
        <dbReference type="ARBA" id="ARBA00047836"/>
    </source>
</evidence>
<evidence type="ECO:0000256" key="13">
    <source>
        <dbReference type="PIRSR" id="PIRSR001365-1"/>
    </source>
</evidence>
<evidence type="ECO:0000256" key="10">
    <source>
        <dbReference type="ARBA" id="ARBA00023270"/>
    </source>
</evidence>
<dbReference type="PANTHER" id="PTHR12128:SF66">
    <property type="entry name" value="4-HYDROXY-2-OXOGLUTARATE ALDOLASE, MITOCHONDRIAL"/>
    <property type="match status" value="1"/>
</dbReference>
<evidence type="ECO:0000256" key="1">
    <source>
        <dbReference type="ARBA" id="ARBA00003294"/>
    </source>
</evidence>
<evidence type="ECO:0000256" key="9">
    <source>
        <dbReference type="ARBA" id="ARBA00023239"/>
    </source>
</evidence>
<evidence type="ECO:0000256" key="14">
    <source>
        <dbReference type="PIRSR" id="PIRSR001365-2"/>
    </source>
</evidence>
<keyword evidence="10" id="KW-0704">Schiff base</keyword>
<proteinExistence type="inferred from homology"/>
<dbReference type="PROSITE" id="PS00665">
    <property type="entry name" value="DHDPS_1"/>
    <property type="match status" value="1"/>
</dbReference>
<dbReference type="PRINTS" id="PR00146">
    <property type="entry name" value="DHPICSNTHASE"/>
</dbReference>
<feature type="active site" description="Proton donor/acceptor" evidence="13">
    <location>
        <position position="135"/>
    </location>
</feature>
<organism evidence="15 16">
    <name type="scientific">Geodia barretti</name>
    <name type="common">Barrett's horny sponge</name>
    <dbReference type="NCBI Taxonomy" id="519541"/>
    <lineage>
        <taxon>Eukaryota</taxon>
        <taxon>Metazoa</taxon>
        <taxon>Porifera</taxon>
        <taxon>Demospongiae</taxon>
        <taxon>Heteroscleromorpha</taxon>
        <taxon>Tetractinellida</taxon>
        <taxon>Astrophorina</taxon>
        <taxon>Geodiidae</taxon>
        <taxon>Geodia</taxon>
    </lineage>
</organism>
<evidence type="ECO:0000256" key="6">
    <source>
        <dbReference type="ARBA" id="ARBA00022605"/>
    </source>
</evidence>
<dbReference type="InterPro" id="IPR002220">
    <property type="entry name" value="DapA-like"/>
</dbReference>
<dbReference type="PANTHER" id="PTHR12128">
    <property type="entry name" value="DIHYDRODIPICOLINATE SYNTHASE"/>
    <property type="match status" value="1"/>
</dbReference>
<comment type="function">
    <text evidence="1">Catalyzes the condensation of (S)-aspartate-beta-semialdehyde [(S)-ASA] and pyruvate to 4-hydroxy-tetrahydrodipicolinate (HTPA).</text>
</comment>
<evidence type="ECO:0000256" key="5">
    <source>
        <dbReference type="ARBA" id="ARBA00022490"/>
    </source>
</evidence>
<dbReference type="EC" id="4.3.3.7" evidence="4"/>
<comment type="pathway">
    <text evidence="2">Amino-acid biosynthesis; L-lysine biosynthesis via DAP pathway; (S)-tetrahydrodipicolinate from L-aspartate: step 3/4.</text>
</comment>
<name>A0AA35TKQ4_GEOBA</name>
<keyword evidence="16" id="KW-1185">Reference proteome</keyword>